<evidence type="ECO:0000313" key="3">
    <source>
        <dbReference type="Proteomes" id="UP001501237"/>
    </source>
</evidence>
<dbReference type="InterPro" id="IPR011335">
    <property type="entry name" value="Restrct_endonuc-II-like"/>
</dbReference>
<dbReference type="PANTHER" id="PTHR35400:SF3">
    <property type="entry name" value="SLL1072 PROTEIN"/>
    <property type="match status" value="1"/>
</dbReference>
<dbReference type="Pfam" id="PF05685">
    <property type="entry name" value="Uma2"/>
    <property type="match status" value="1"/>
</dbReference>
<evidence type="ECO:0000313" key="2">
    <source>
        <dbReference type="EMBL" id="GAA3220026.1"/>
    </source>
</evidence>
<feature type="domain" description="Putative restriction endonuclease" evidence="1">
    <location>
        <begin position="33"/>
        <end position="204"/>
    </location>
</feature>
<keyword evidence="2" id="KW-0255">Endonuclease</keyword>
<dbReference type="SUPFAM" id="SSF52980">
    <property type="entry name" value="Restriction endonuclease-like"/>
    <property type="match status" value="1"/>
</dbReference>
<organism evidence="2 3">
    <name type="scientific">Actinocorallia longicatena</name>
    <dbReference type="NCBI Taxonomy" id="111803"/>
    <lineage>
        <taxon>Bacteria</taxon>
        <taxon>Bacillati</taxon>
        <taxon>Actinomycetota</taxon>
        <taxon>Actinomycetes</taxon>
        <taxon>Streptosporangiales</taxon>
        <taxon>Thermomonosporaceae</taxon>
        <taxon>Actinocorallia</taxon>
    </lineage>
</organism>
<name>A0ABP6QCL3_9ACTN</name>
<gene>
    <name evidence="2" type="ORF">GCM10010468_44380</name>
</gene>
<reference evidence="3" key="1">
    <citation type="journal article" date="2019" name="Int. J. Syst. Evol. Microbiol.">
        <title>The Global Catalogue of Microorganisms (GCM) 10K type strain sequencing project: providing services to taxonomists for standard genome sequencing and annotation.</title>
        <authorList>
            <consortium name="The Broad Institute Genomics Platform"/>
            <consortium name="The Broad Institute Genome Sequencing Center for Infectious Disease"/>
            <person name="Wu L."/>
            <person name="Ma J."/>
        </authorList>
    </citation>
    <scope>NUCLEOTIDE SEQUENCE [LARGE SCALE GENOMIC DNA]</scope>
    <source>
        <strain evidence="3">JCM 9377</strain>
    </source>
</reference>
<dbReference type="GO" id="GO:0004519">
    <property type="term" value="F:endonuclease activity"/>
    <property type="evidence" value="ECO:0007669"/>
    <property type="project" value="UniProtKB-KW"/>
</dbReference>
<sequence>MTKVRIKGLDTLALPETAYSLWASGRLADLLLVPDGYRVEVIEGEIVVSPAARFGHNFIIAAIEQAIRVSGDGQWVATSGTGLDLLGLEAGYIPDAIAMDAELAAEANDADVLHLVPDQVELVVEVTSSSNAANDRQPRSAKHRRTKWSGYARAGVPYYLLVDRDPAVITTTLFSIPDEGTGAYLQAESWKFGEAVHLPEPFGVDIPTDAWKPWSTGPVGT</sequence>
<dbReference type="PANTHER" id="PTHR35400">
    <property type="entry name" value="SLR1083 PROTEIN"/>
    <property type="match status" value="1"/>
</dbReference>
<keyword evidence="3" id="KW-1185">Reference proteome</keyword>
<dbReference type="InterPro" id="IPR008538">
    <property type="entry name" value="Uma2"/>
</dbReference>
<dbReference type="CDD" id="cd06260">
    <property type="entry name" value="DUF820-like"/>
    <property type="match status" value="1"/>
</dbReference>
<accession>A0ABP6QCL3</accession>
<dbReference type="InterPro" id="IPR012296">
    <property type="entry name" value="Nuclease_put_TT1808"/>
</dbReference>
<protein>
    <submittedName>
        <fullName evidence="2">Uma2 family endonuclease</fullName>
    </submittedName>
</protein>
<comment type="caution">
    <text evidence="2">The sequence shown here is derived from an EMBL/GenBank/DDBJ whole genome shotgun (WGS) entry which is preliminary data.</text>
</comment>
<dbReference type="EMBL" id="BAAAUV010000011">
    <property type="protein sequence ID" value="GAA3220026.1"/>
    <property type="molecule type" value="Genomic_DNA"/>
</dbReference>
<dbReference type="Proteomes" id="UP001501237">
    <property type="component" value="Unassembled WGS sequence"/>
</dbReference>
<evidence type="ECO:0000259" key="1">
    <source>
        <dbReference type="Pfam" id="PF05685"/>
    </source>
</evidence>
<proteinExistence type="predicted"/>
<keyword evidence="2" id="KW-0540">Nuclease</keyword>
<keyword evidence="2" id="KW-0378">Hydrolase</keyword>
<dbReference type="Gene3D" id="3.90.1570.10">
    <property type="entry name" value="tt1808, chain A"/>
    <property type="match status" value="1"/>
</dbReference>